<evidence type="ECO:0000313" key="3">
    <source>
        <dbReference type="Proteomes" id="UP000198650"/>
    </source>
</evidence>
<accession>A0A1I0TLT8</accession>
<proteinExistence type="predicted"/>
<keyword evidence="1" id="KW-1133">Transmembrane helix</keyword>
<sequence>MRRVTVPVDMSSEQKSLLGIMSVRQLIYCLFGLVVLYSYVPLIFKIIPNIIVALIVALISTIPVLGFVYLFGFHRVAKYHMYFDMYLLIKFGYKYQIGVWRKGTVKPEWMEDG</sequence>
<dbReference type="EMBL" id="FOJS01000038">
    <property type="protein sequence ID" value="SFA52739.1"/>
    <property type="molecule type" value="Genomic_DNA"/>
</dbReference>
<dbReference type="Proteomes" id="UP000198650">
    <property type="component" value="Unassembled WGS sequence"/>
</dbReference>
<keyword evidence="1" id="KW-0472">Membrane</keyword>
<feature type="transmembrane region" description="Helical" evidence="1">
    <location>
        <begin position="21"/>
        <end position="40"/>
    </location>
</feature>
<organism evidence="2 3">
    <name type="scientific">Parageobacillus thermantarcticus</name>
    <dbReference type="NCBI Taxonomy" id="186116"/>
    <lineage>
        <taxon>Bacteria</taxon>
        <taxon>Bacillati</taxon>
        <taxon>Bacillota</taxon>
        <taxon>Bacilli</taxon>
        <taxon>Bacillales</taxon>
        <taxon>Anoxybacillaceae</taxon>
        <taxon>Parageobacillus</taxon>
    </lineage>
</organism>
<dbReference type="OrthoDB" id="2925430at2"/>
<protein>
    <submittedName>
        <fullName evidence="2">PrgI family protein</fullName>
    </submittedName>
</protein>
<dbReference type="STRING" id="186116.SAMN05192569_103810"/>
<gene>
    <name evidence="2" type="ORF">SAMN05192569_103810</name>
</gene>
<evidence type="ECO:0000256" key="1">
    <source>
        <dbReference type="SAM" id="Phobius"/>
    </source>
</evidence>
<dbReference type="AlphaFoldDB" id="A0A1I0TLT8"/>
<feature type="transmembrane region" description="Helical" evidence="1">
    <location>
        <begin position="46"/>
        <end position="71"/>
    </location>
</feature>
<evidence type="ECO:0000313" key="2">
    <source>
        <dbReference type="EMBL" id="SFA52739.1"/>
    </source>
</evidence>
<reference evidence="3" key="1">
    <citation type="submission" date="2016-10" db="EMBL/GenBank/DDBJ databases">
        <authorList>
            <person name="Varghese N."/>
            <person name="Submissions S."/>
        </authorList>
    </citation>
    <scope>NUCLEOTIDE SEQUENCE [LARGE SCALE GENOMIC DNA]</scope>
    <source>
        <strain evidence="3">M1</strain>
    </source>
</reference>
<name>A0A1I0TLT8_9BACL</name>
<dbReference type="InterPro" id="IPR024414">
    <property type="entry name" value="Uncharacterised_PrgI"/>
</dbReference>
<dbReference type="RefSeq" id="WP_090950984.1">
    <property type="nucleotide sequence ID" value="NZ_FOJS01000038.1"/>
</dbReference>
<keyword evidence="1" id="KW-0812">Transmembrane</keyword>
<keyword evidence="3" id="KW-1185">Reference proteome</keyword>
<dbReference type="Pfam" id="PF12666">
    <property type="entry name" value="PrgI"/>
    <property type="match status" value="1"/>
</dbReference>